<evidence type="ECO:0000313" key="1">
    <source>
        <dbReference type="EMBL" id="NKQ53456.1"/>
    </source>
</evidence>
<evidence type="ECO:0008006" key="3">
    <source>
        <dbReference type="Google" id="ProtNLM"/>
    </source>
</evidence>
<dbReference type="RefSeq" id="WP_168514375.1">
    <property type="nucleotide sequence ID" value="NZ_JAAXLS010000005.1"/>
</dbReference>
<proteinExistence type="predicted"/>
<sequence>MDQTLDLRAYLRSLDATTLADLLAEQAERDPDLHGRLTLRAGEAAETARVGAVLDAVRRLLDAGSQADLAPLARRTVDRVVKTEDHAEFPRAIGLYARACAVHPPEPAELAEWLSGLVFAGYHVELAEFGAVLGDSGIARLKSIVDERRPEHEQVADLLSEQLAEISGDIDTLLDILSRRPPSIEVNRKLMRALRAAGRTADAISLLRGGFPRAAGQSDAIAEHKSEIDVLIGKGPAHYAEAASRLRKLRTLFRQAGSPGDFADYLTRLLATHKRKTRLLTEIRNARIALPKS</sequence>
<comment type="caution">
    <text evidence="1">The sequence shown here is derived from an EMBL/GenBank/DDBJ whole genome shotgun (WGS) entry which is preliminary data.</text>
</comment>
<dbReference type="EMBL" id="JAAXLS010000005">
    <property type="protein sequence ID" value="NKQ53456.1"/>
    <property type="molecule type" value="Genomic_DNA"/>
</dbReference>
<gene>
    <name evidence="1" type="ORF">HFP15_11250</name>
</gene>
<accession>A0ABX1J263</accession>
<dbReference type="Proteomes" id="UP000715441">
    <property type="component" value="Unassembled WGS sequence"/>
</dbReference>
<evidence type="ECO:0000313" key="2">
    <source>
        <dbReference type="Proteomes" id="UP000715441"/>
    </source>
</evidence>
<name>A0ABX1J263_9PSEU</name>
<keyword evidence="2" id="KW-1185">Reference proteome</keyword>
<protein>
    <recommendedName>
        <fullName evidence="3">CHAD domain-containing protein</fullName>
    </recommendedName>
</protein>
<organism evidence="1 2">
    <name type="scientific">Amycolatopsis acididurans</name>
    <dbReference type="NCBI Taxonomy" id="2724524"/>
    <lineage>
        <taxon>Bacteria</taxon>
        <taxon>Bacillati</taxon>
        <taxon>Actinomycetota</taxon>
        <taxon>Actinomycetes</taxon>
        <taxon>Pseudonocardiales</taxon>
        <taxon>Pseudonocardiaceae</taxon>
        <taxon>Amycolatopsis</taxon>
    </lineage>
</organism>
<reference evidence="1 2" key="1">
    <citation type="submission" date="2020-04" db="EMBL/GenBank/DDBJ databases">
        <title>Novel species.</title>
        <authorList>
            <person name="Teo W.F.A."/>
            <person name="Lipun K."/>
            <person name="Srisuk N."/>
            <person name="Duangmal K."/>
        </authorList>
    </citation>
    <scope>NUCLEOTIDE SEQUENCE [LARGE SCALE GENOMIC DNA]</scope>
    <source>
        <strain evidence="1 2">K13G38</strain>
    </source>
</reference>